<dbReference type="InterPro" id="IPR053014">
    <property type="entry name" value="Cuticle_assoc_divergent"/>
</dbReference>
<protein>
    <recommendedName>
        <fullName evidence="2">EB domain-containing protein</fullName>
    </recommendedName>
</protein>
<evidence type="ECO:0000313" key="4">
    <source>
        <dbReference type="Proteomes" id="UP001432322"/>
    </source>
</evidence>
<evidence type="ECO:0000259" key="2">
    <source>
        <dbReference type="Pfam" id="PF01683"/>
    </source>
</evidence>
<proteinExistence type="predicted"/>
<accession>A0AAV5WQN9</accession>
<dbReference type="InterPro" id="IPR028150">
    <property type="entry name" value="Lustrin_cystein"/>
</dbReference>
<dbReference type="Pfam" id="PF01683">
    <property type="entry name" value="EB"/>
    <property type="match status" value="1"/>
</dbReference>
<gene>
    <name evidence="3" type="ORF">PFISCL1PPCAC_23424</name>
</gene>
<dbReference type="EMBL" id="BTSY01000006">
    <property type="protein sequence ID" value="GMT32127.1"/>
    <property type="molecule type" value="Genomic_DNA"/>
</dbReference>
<dbReference type="Pfam" id="PF14625">
    <property type="entry name" value="Lustrin_cystein"/>
    <property type="match status" value="1"/>
</dbReference>
<feature type="region of interest" description="Disordered" evidence="1">
    <location>
        <begin position="279"/>
        <end position="310"/>
    </location>
</feature>
<keyword evidence="4" id="KW-1185">Reference proteome</keyword>
<dbReference type="PANTHER" id="PTHR46339:SF6">
    <property type="entry name" value="BPTI_KUNITZ INHIBITOR DOMAIN-CONTAINING PROTEIN"/>
    <property type="match status" value="1"/>
</dbReference>
<reference evidence="3" key="1">
    <citation type="submission" date="2023-10" db="EMBL/GenBank/DDBJ databases">
        <title>Genome assembly of Pristionchus species.</title>
        <authorList>
            <person name="Yoshida K."/>
            <person name="Sommer R.J."/>
        </authorList>
    </citation>
    <scope>NUCLEOTIDE SEQUENCE</scope>
    <source>
        <strain evidence="3">RS5133</strain>
    </source>
</reference>
<organism evidence="3 4">
    <name type="scientific">Pristionchus fissidentatus</name>
    <dbReference type="NCBI Taxonomy" id="1538716"/>
    <lineage>
        <taxon>Eukaryota</taxon>
        <taxon>Metazoa</taxon>
        <taxon>Ecdysozoa</taxon>
        <taxon>Nematoda</taxon>
        <taxon>Chromadorea</taxon>
        <taxon>Rhabditida</taxon>
        <taxon>Rhabditina</taxon>
        <taxon>Diplogasteromorpha</taxon>
        <taxon>Diplogasteroidea</taxon>
        <taxon>Neodiplogasteridae</taxon>
        <taxon>Pristionchus</taxon>
    </lineage>
</organism>
<sequence>SAGHSISANGGLGNVPSTQSPFDLPMGGCPAGTRPLVDHFRTVVECGIRPCPDGFACVYSPAETRWQCCSAGSILLKSIAPPPISPDPSPITVTTGPSDPSKPLLECPFGFSLIDEKCIKVLYVGQKGCNSDVQCSVRETNATCDSGYCICPENRPLVHGGKCISDCPAGFANIAGRCYDPTTVIFMDSVDERANGTIGGFCLDTVIEEKRCSVENAYCSEKTVTCTCKPGHELKMDFKNKKDGGSCLLDPSSKFASTKPIPATEAPLEPQQEGELYFVDIGPPPSQSTADIEGSGEEPTNPKEDAEDLDRFLFQSDHMVGVFA</sequence>
<dbReference type="Proteomes" id="UP001432322">
    <property type="component" value="Unassembled WGS sequence"/>
</dbReference>
<dbReference type="PANTHER" id="PTHR46339">
    <property type="entry name" value="PROTEIN CBG15282-RELATED"/>
    <property type="match status" value="1"/>
</dbReference>
<dbReference type="AlphaFoldDB" id="A0AAV5WQN9"/>
<evidence type="ECO:0000313" key="3">
    <source>
        <dbReference type="EMBL" id="GMT32127.1"/>
    </source>
</evidence>
<feature type="non-terminal residue" evidence="3">
    <location>
        <position position="1"/>
    </location>
</feature>
<comment type="caution">
    <text evidence="3">The sequence shown here is derived from an EMBL/GenBank/DDBJ whole genome shotgun (WGS) entry which is preliminary data.</text>
</comment>
<dbReference type="SMART" id="SM00289">
    <property type="entry name" value="WR1"/>
    <property type="match status" value="1"/>
</dbReference>
<dbReference type="InterPro" id="IPR006149">
    <property type="entry name" value="EB_dom"/>
</dbReference>
<evidence type="ECO:0000256" key="1">
    <source>
        <dbReference type="SAM" id="MobiDB-lite"/>
    </source>
</evidence>
<name>A0AAV5WQN9_9BILA</name>
<dbReference type="InterPro" id="IPR006150">
    <property type="entry name" value="Cys_repeat_1"/>
</dbReference>
<feature type="domain" description="EB" evidence="2">
    <location>
        <begin position="107"/>
        <end position="163"/>
    </location>
</feature>